<protein>
    <submittedName>
        <fullName evidence="2">RNA-binding S4 domain-containing protein</fullName>
    </submittedName>
</protein>
<proteinExistence type="predicted"/>
<dbReference type="InterPro" id="IPR036986">
    <property type="entry name" value="S4_RNA-bd_sf"/>
</dbReference>
<keyword evidence="1" id="KW-0694">RNA-binding</keyword>
<dbReference type="AlphaFoldDB" id="A0A9D1Q6F2"/>
<dbReference type="PROSITE" id="PS50889">
    <property type="entry name" value="S4"/>
    <property type="match status" value="1"/>
</dbReference>
<reference evidence="2" key="1">
    <citation type="journal article" date="2021" name="PeerJ">
        <title>Extensive microbial diversity within the chicken gut microbiome revealed by metagenomics and culture.</title>
        <authorList>
            <person name="Gilroy R."/>
            <person name="Ravi A."/>
            <person name="Getino M."/>
            <person name="Pursley I."/>
            <person name="Horton D.L."/>
            <person name="Alikhan N.F."/>
            <person name="Baker D."/>
            <person name="Gharbi K."/>
            <person name="Hall N."/>
            <person name="Watson M."/>
            <person name="Adriaenssens E.M."/>
            <person name="Foster-Nyarko E."/>
            <person name="Jarju S."/>
            <person name="Secka A."/>
            <person name="Antonio M."/>
            <person name="Oren A."/>
            <person name="Chaudhuri R.R."/>
            <person name="La Ragione R."/>
            <person name="Hildebrand F."/>
            <person name="Pallen M.J."/>
        </authorList>
    </citation>
    <scope>NUCLEOTIDE SEQUENCE</scope>
    <source>
        <strain evidence="2">CHK160-9182</strain>
    </source>
</reference>
<evidence type="ECO:0000313" key="2">
    <source>
        <dbReference type="EMBL" id="HIW07660.1"/>
    </source>
</evidence>
<dbReference type="EMBL" id="DXHP01000217">
    <property type="protein sequence ID" value="HIW07660.1"/>
    <property type="molecule type" value="Genomic_DNA"/>
</dbReference>
<evidence type="ECO:0000313" key="3">
    <source>
        <dbReference type="Proteomes" id="UP000823934"/>
    </source>
</evidence>
<dbReference type="SUPFAM" id="SSF55174">
    <property type="entry name" value="Alpha-L RNA-binding motif"/>
    <property type="match status" value="1"/>
</dbReference>
<dbReference type="Pfam" id="PF13275">
    <property type="entry name" value="S4_2"/>
    <property type="match status" value="1"/>
</dbReference>
<dbReference type="Gene3D" id="3.10.290.10">
    <property type="entry name" value="RNA-binding S4 domain"/>
    <property type="match status" value="1"/>
</dbReference>
<organism evidence="2 3">
    <name type="scientific">Candidatus Ignatzschineria merdigallinarum</name>
    <dbReference type="NCBI Taxonomy" id="2838621"/>
    <lineage>
        <taxon>Bacteria</taxon>
        <taxon>Pseudomonadati</taxon>
        <taxon>Pseudomonadota</taxon>
        <taxon>Gammaproteobacteria</taxon>
        <taxon>Cardiobacteriales</taxon>
        <taxon>Ignatzschineriaceae</taxon>
        <taxon>Ignatzschineria</taxon>
    </lineage>
</organism>
<comment type="caution">
    <text evidence="2">The sequence shown here is derived from an EMBL/GenBank/DDBJ whole genome shotgun (WGS) entry which is preliminary data.</text>
</comment>
<dbReference type="GO" id="GO:0003723">
    <property type="term" value="F:RNA binding"/>
    <property type="evidence" value="ECO:0007669"/>
    <property type="project" value="UniProtKB-KW"/>
</dbReference>
<gene>
    <name evidence="2" type="ORF">H9889_10110</name>
</gene>
<name>A0A9D1Q6F2_9GAMM</name>
<sequence>MQENFFLEGHPHIALNDLLKMTGIAETGGRAKMMIADGIILVNGEVELRKTAKITAGSIVSGEGFEITVIAGNE</sequence>
<dbReference type="Proteomes" id="UP000823934">
    <property type="component" value="Unassembled WGS sequence"/>
</dbReference>
<evidence type="ECO:0000256" key="1">
    <source>
        <dbReference type="PROSITE-ProRule" id="PRU00182"/>
    </source>
</evidence>
<accession>A0A9D1Q6F2</accession>
<reference evidence="2" key="2">
    <citation type="submission" date="2021-04" db="EMBL/GenBank/DDBJ databases">
        <authorList>
            <person name="Gilroy R."/>
        </authorList>
    </citation>
    <scope>NUCLEOTIDE SEQUENCE</scope>
    <source>
        <strain evidence="2">CHK160-9182</strain>
    </source>
</reference>